<keyword evidence="10 21" id="KW-0472">Membrane</keyword>
<dbReference type="GO" id="GO:0030672">
    <property type="term" value="C:synaptic vesicle membrane"/>
    <property type="evidence" value="ECO:0007669"/>
    <property type="project" value="UniProtKB-SubCell"/>
</dbReference>
<evidence type="ECO:0000256" key="13">
    <source>
        <dbReference type="ARBA" id="ARBA00029429"/>
    </source>
</evidence>
<dbReference type="InterPro" id="IPR057318">
    <property type="entry name" value="RENR_N"/>
</dbReference>
<feature type="domain" description="Renin receptor-like C-terminal transmembrane spanning segment" evidence="23">
    <location>
        <begin position="295"/>
        <end position="373"/>
    </location>
</feature>
<dbReference type="GO" id="GO:0009897">
    <property type="term" value="C:external side of plasma membrane"/>
    <property type="evidence" value="ECO:0007669"/>
    <property type="project" value="TreeGrafter"/>
</dbReference>
<dbReference type="Pfam" id="PF25294">
    <property type="entry name" value="RENR_N"/>
    <property type="match status" value="1"/>
</dbReference>
<dbReference type="PANTHER" id="PTHR13351:SF1">
    <property type="entry name" value="RENIN RECEPTOR"/>
    <property type="match status" value="1"/>
</dbReference>
<evidence type="ECO:0000256" key="2">
    <source>
        <dbReference type="ARBA" id="ARBA00004352"/>
    </source>
</evidence>
<dbReference type="InterPro" id="IPR056780">
    <property type="entry name" value="Renin_r_C"/>
</dbReference>
<feature type="signal peptide" evidence="22">
    <location>
        <begin position="1"/>
        <end position="44"/>
    </location>
</feature>
<keyword evidence="6 21" id="KW-0812">Transmembrane</keyword>
<evidence type="ECO:0000259" key="24">
    <source>
        <dbReference type="Pfam" id="PF25294"/>
    </source>
</evidence>
<evidence type="ECO:0000256" key="12">
    <source>
        <dbReference type="ARBA" id="ARBA00029428"/>
    </source>
</evidence>
<keyword evidence="11 26" id="KW-0675">Receptor</keyword>
<dbReference type="GO" id="GO:0005765">
    <property type="term" value="C:lysosomal membrane"/>
    <property type="evidence" value="ECO:0007669"/>
    <property type="project" value="UniProtKB-SubCell"/>
</dbReference>
<evidence type="ECO:0000256" key="9">
    <source>
        <dbReference type="ARBA" id="ARBA00022989"/>
    </source>
</evidence>
<feature type="domain" description="Renin receptor N-terminal" evidence="24">
    <location>
        <begin position="51"/>
        <end position="287"/>
    </location>
</feature>
<evidence type="ECO:0000256" key="14">
    <source>
        <dbReference type="ARBA" id="ARBA00029430"/>
    </source>
</evidence>
<gene>
    <name evidence="26" type="primary">ATP6AP2</name>
</gene>
<dbReference type="GO" id="GO:0000421">
    <property type="term" value="C:autophagosome membrane"/>
    <property type="evidence" value="ECO:0007669"/>
    <property type="project" value="UniProtKB-SubCell"/>
</dbReference>
<feature type="transmembrane region" description="Helical" evidence="21">
    <location>
        <begin position="326"/>
        <end position="352"/>
    </location>
</feature>
<dbReference type="GO" id="GO:0005789">
    <property type="term" value="C:endoplasmic reticulum membrane"/>
    <property type="evidence" value="ECO:0007669"/>
    <property type="project" value="UniProtKB-SubCell"/>
</dbReference>
<dbReference type="PANTHER" id="PTHR13351">
    <property type="entry name" value="RENIN RECEPTOR"/>
    <property type="match status" value="1"/>
</dbReference>
<dbReference type="GO" id="GO:0032591">
    <property type="term" value="C:dendritic spine membrane"/>
    <property type="evidence" value="ECO:0007669"/>
    <property type="project" value="UniProtKB-SubCell"/>
</dbReference>
<proteinExistence type="predicted"/>
<feature type="chain" id="PRO_5042601753" description="Renin receptor" evidence="22">
    <location>
        <begin position="45"/>
        <end position="373"/>
    </location>
</feature>
<evidence type="ECO:0000259" key="23">
    <source>
        <dbReference type="Pfam" id="PF07850"/>
    </source>
</evidence>
<keyword evidence="4" id="KW-1003">Cell membrane</keyword>
<evidence type="ECO:0000256" key="10">
    <source>
        <dbReference type="ARBA" id="ARBA00023136"/>
    </source>
</evidence>
<dbReference type="InterPro" id="IPR012493">
    <property type="entry name" value="Renin_rcpt"/>
</dbReference>
<dbReference type="AlphaFoldDB" id="A0AAJ7WZ87"/>
<dbReference type="RefSeq" id="XP_032814178.1">
    <property type="nucleotide sequence ID" value="XM_032958287.1"/>
</dbReference>
<keyword evidence="25" id="KW-1185">Reference proteome</keyword>
<comment type="subcellular location">
    <subcellularLocation>
        <location evidence="13">Cell projection</location>
        <location evidence="13">Dendritic spine membrane</location>
        <topology evidence="13">Single-pass type I membrane protein</topology>
    </subcellularLocation>
    <subcellularLocation>
        <location evidence="15">Cytoplasmic vesicle</location>
        <location evidence="15">Autophagosome membrane</location>
        <topology evidence="15">Single-pass type I membrane protein</topology>
    </subcellularLocation>
    <subcellularLocation>
        <location evidence="14">Cytoplasmic vesicle</location>
        <location evidence="14">Clathrin-coated vesicle membrane</location>
        <topology evidence="14">Single-pass type I membrane protein</topology>
    </subcellularLocation>
    <subcellularLocation>
        <location evidence="12">Cytoplasmic vesicle</location>
        <location evidence="12">Secretory vesicle</location>
        <location evidence="12">Synaptic vesicle membrane</location>
        <topology evidence="12">Single-pass type I membrane protein</topology>
    </subcellularLocation>
    <subcellularLocation>
        <location evidence="1">Endoplasmic reticulum membrane</location>
        <topology evidence="1">Single-pass type I membrane protein</topology>
    </subcellularLocation>
    <subcellularLocation>
        <location evidence="2">Lysosome membrane</location>
        <topology evidence="2">Single-pass type I membrane protein</topology>
    </subcellularLocation>
</comment>
<dbReference type="CTD" id="10159"/>
<comment type="subunit">
    <text evidence="20">Interacts with renin. Accessory component of the multisubunit proton-transporting vacuolar (V)-ATPase protein pump. Interacts (via N-terminus) with ATP6AP1 (via N-terminus). Interacts with ATP6V0D1; ATP6V0D1 is a V-ATPase complex subunit and the interaction promotes V-ATPase complex assembly. Interacts with TMEM9; TMEM9 is a V-ATPase assembly regulator and the interaction induces the interaction with ATP6V0D1. Interacts with VMA21 (via N-terminus); VMA21 is a V-ATPase accessory component.</text>
</comment>
<evidence type="ECO:0000256" key="5">
    <source>
        <dbReference type="ARBA" id="ARBA00022685"/>
    </source>
</evidence>
<keyword evidence="7 22" id="KW-0732">Signal</keyword>
<evidence type="ECO:0000256" key="16">
    <source>
        <dbReference type="ARBA" id="ARBA00030875"/>
    </source>
</evidence>
<evidence type="ECO:0000256" key="20">
    <source>
        <dbReference type="ARBA" id="ARBA00046601"/>
    </source>
</evidence>
<evidence type="ECO:0000256" key="17">
    <source>
        <dbReference type="ARBA" id="ARBA00031536"/>
    </source>
</evidence>
<organism evidence="25 26">
    <name type="scientific">Petromyzon marinus</name>
    <name type="common">Sea lamprey</name>
    <dbReference type="NCBI Taxonomy" id="7757"/>
    <lineage>
        <taxon>Eukaryota</taxon>
        <taxon>Metazoa</taxon>
        <taxon>Chordata</taxon>
        <taxon>Craniata</taxon>
        <taxon>Vertebrata</taxon>
        <taxon>Cyclostomata</taxon>
        <taxon>Hyperoartia</taxon>
        <taxon>Petromyzontiformes</taxon>
        <taxon>Petromyzontidae</taxon>
        <taxon>Petromyzon</taxon>
    </lineage>
</organism>
<keyword evidence="8" id="KW-0256">Endoplasmic reticulum</keyword>
<evidence type="ECO:0000256" key="21">
    <source>
        <dbReference type="SAM" id="Phobius"/>
    </source>
</evidence>
<evidence type="ECO:0000256" key="1">
    <source>
        <dbReference type="ARBA" id="ARBA00004115"/>
    </source>
</evidence>
<evidence type="ECO:0000256" key="18">
    <source>
        <dbReference type="ARBA" id="ARBA00032473"/>
    </source>
</evidence>
<dbReference type="GO" id="GO:0038023">
    <property type="term" value="F:signaling receptor activity"/>
    <property type="evidence" value="ECO:0007669"/>
    <property type="project" value="InterPro"/>
</dbReference>
<evidence type="ECO:0000256" key="4">
    <source>
        <dbReference type="ARBA" id="ARBA00022475"/>
    </source>
</evidence>
<comment type="function">
    <text evidence="19">Multifunctional protein which functions as a renin, prorenin cellular receptor and is involved in the assembly of the lysosomal proton-transporting V-type ATPase (V-ATPase) and the acidification of the endo-lysosomal system. May mediate renin-dependent cellular responses by activating ERK1 and ERK2. By increasing the catalytic efficiency of renin in AGT/angiotensinogen conversion to angiotensin I, may also play a role in the renin-angiotensin system (RAS). Through its function in V-type ATPase (v-ATPase) assembly and acidification of the lysosome it regulates protein degradation and may control different signaling pathways important for proper brain development, synapse morphology and synaptic transmission.</text>
</comment>
<dbReference type="GO" id="GO:0030665">
    <property type="term" value="C:clathrin-coated vesicle membrane"/>
    <property type="evidence" value="ECO:0007669"/>
    <property type="project" value="UniProtKB-SubCell"/>
</dbReference>
<evidence type="ECO:0000313" key="26">
    <source>
        <dbReference type="RefSeq" id="XP_032814178.1"/>
    </source>
</evidence>
<keyword evidence="5" id="KW-0165">Cleavage on pair of basic residues</keyword>
<evidence type="ECO:0000313" key="25">
    <source>
        <dbReference type="Proteomes" id="UP001318040"/>
    </source>
</evidence>
<evidence type="ECO:0000256" key="22">
    <source>
        <dbReference type="SAM" id="SignalP"/>
    </source>
</evidence>
<dbReference type="Pfam" id="PF07850">
    <property type="entry name" value="Renin_r"/>
    <property type="match status" value="1"/>
</dbReference>
<dbReference type="Proteomes" id="UP001318040">
    <property type="component" value="Chromosome 21"/>
</dbReference>
<evidence type="ECO:0000256" key="8">
    <source>
        <dbReference type="ARBA" id="ARBA00022824"/>
    </source>
</evidence>
<evidence type="ECO:0000256" key="15">
    <source>
        <dbReference type="ARBA" id="ARBA00029432"/>
    </source>
</evidence>
<accession>A0AAJ7WZ87</accession>
<dbReference type="GO" id="GO:0030177">
    <property type="term" value="P:positive regulation of Wnt signaling pathway"/>
    <property type="evidence" value="ECO:0007669"/>
    <property type="project" value="TreeGrafter"/>
</dbReference>
<evidence type="ECO:0000256" key="6">
    <source>
        <dbReference type="ARBA" id="ARBA00022692"/>
    </source>
</evidence>
<evidence type="ECO:0000256" key="19">
    <source>
        <dbReference type="ARBA" id="ARBA00045569"/>
    </source>
</evidence>
<keyword evidence="9 21" id="KW-1133">Transmembrane helix</keyword>
<dbReference type="KEGG" id="pmrn:116944583"/>
<name>A0AAJ7WZ87_PETMA</name>
<evidence type="ECO:0000256" key="7">
    <source>
        <dbReference type="ARBA" id="ARBA00022729"/>
    </source>
</evidence>
<protein>
    <recommendedName>
        <fullName evidence="3">Renin receptor</fullName>
    </recommendedName>
    <alternativeName>
        <fullName evidence="18">ATPase H(+)-transporting lysosomal accessory protein 2</fullName>
    </alternativeName>
    <alternativeName>
        <fullName evidence="17">ATPase H(+)-transporting lysosomal-interacting protein 2</fullName>
    </alternativeName>
    <alternativeName>
        <fullName evidence="16">Renin/prorenin receptor</fullName>
    </alternativeName>
</protein>
<reference evidence="26" key="1">
    <citation type="submission" date="2025-08" db="UniProtKB">
        <authorList>
            <consortium name="RefSeq"/>
        </authorList>
    </citation>
    <scope>IDENTIFICATION</scope>
    <source>
        <tissue evidence="26">Sperm</tissue>
    </source>
</reference>
<sequence length="373" mass="40087">MSPPAVTAAAVIMAPSAAPLRRRRRLLLTAALAALVLLVQGAAAEAPPPSDGLLVLRAPAYVSLAKEEASLPGDRVGDLVSLAMGFSVEQELPWGGLAAGDVFLRPRAFLLLSLLGADERLLPKAIASYRVAHTVPVDLSWVSSSLESSFGDDSLMLEYSPMHQFMYGFGKAFSQIAQWENLRPRNLNTAIAPGSSLNVTVQEDAEFLLELRLLHEFAKAVASASPASPAVVAVELGGLLGVVRRHGDGSAQAEEARSMLGHAVAQFAEDVAGVWGGEVVVAALTVATAPEPSLRKGRSALQLRETQSKMDMQNPYNLAYRYNYNYAVVFNIVLWLMLAMALAIIAVSYGMWNMDPGRDSLIYRMTNQRLKAD</sequence>
<evidence type="ECO:0000256" key="11">
    <source>
        <dbReference type="ARBA" id="ARBA00023170"/>
    </source>
</evidence>
<evidence type="ECO:0000256" key="3">
    <source>
        <dbReference type="ARBA" id="ARBA00014237"/>
    </source>
</evidence>